<dbReference type="InterPro" id="IPR029016">
    <property type="entry name" value="GAF-like_dom_sf"/>
</dbReference>
<dbReference type="FunFam" id="3.30.565.10:FF:000010">
    <property type="entry name" value="Sensor histidine kinase RcsC"/>
    <property type="match status" value="1"/>
</dbReference>
<dbReference type="InterPro" id="IPR004358">
    <property type="entry name" value="Sig_transdc_His_kin-like_C"/>
</dbReference>
<dbReference type="InterPro" id="IPR003661">
    <property type="entry name" value="HisK_dim/P_dom"/>
</dbReference>
<dbReference type="SUPFAM" id="SSF47384">
    <property type="entry name" value="Homodimeric domain of signal transducing histidine kinase"/>
    <property type="match status" value="1"/>
</dbReference>
<dbReference type="CDD" id="cd00082">
    <property type="entry name" value="HisKA"/>
    <property type="match status" value="1"/>
</dbReference>
<reference evidence="5" key="1">
    <citation type="submission" date="2016-10" db="EMBL/GenBank/DDBJ databases">
        <authorList>
            <person name="de Groot N.N."/>
        </authorList>
    </citation>
    <scope>NUCLEOTIDE SEQUENCE</scope>
</reference>
<dbReference type="PROSITE" id="PS50109">
    <property type="entry name" value="HIS_KIN"/>
    <property type="match status" value="1"/>
</dbReference>
<dbReference type="SMART" id="SM00388">
    <property type="entry name" value="HisKA"/>
    <property type="match status" value="1"/>
</dbReference>
<dbReference type="SUPFAM" id="SSF52172">
    <property type="entry name" value="CheY-like"/>
    <property type="match status" value="1"/>
</dbReference>
<sequence>MLRKFKKEIKGDELLSLILDTSEQIKDVNDTIYSITRIEKMAIKAFSAEWAILWFKDVKKDILYSLTIDKTKRTEIPTNIGLIGKALNMGKSVVLKLAIYENAYDPIIDNMLKVEQKDIIYYPILSENKDVIAILQISNHKKDLQQFREKDLDKLDIFEKHIAPIIRELRDSFIENKDVIKKDSNLNLEANETIKKLTQERDDAERMMASSNRFLAEVAHEIRTPMNAVMGFLELLQLDEDNDEKKLYIDTAIKSGAMMVALVNDLLDFAKIEQGMMELESLVFNPIEEYTTMGPLFASRMKKYNIIFNTFIDPNMPKKIESDPHRVKQVLSNLIGNAVKFTPKNGRILLNISFNKKNEELLFSVTDNGKGIAKSKQDKIFDAFKQEDKSTSREFGGTGLGLSISKKLTDLYGAQLKLESVEGKGSKFFFSIPLKNKIIDGAMQYNQEFINNVKIALIFKERCTYTSNILEKYFKAFGIKNSQIEKLDNWDKINIDNTTHIFCGKDTLNKESIQNMLNHNITVTIMKDDIFKNYKEGLKGDIHELPCAFGPDKLYKVMSGRNLLKDMNNCQVKRDLALVVDDNSINIQFLKAVLDKLGIDIEGAENGKEAIEKYKKSIKSIRPYKIIFMDENMPIMGGNETTKNIIEIEKKNNYPHIPIIGLSGDSTEEHIQNSIDAGMDDSITKPVHIKDISNVLKKFLNKK</sequence>
<dbReference type="Pfam" id="PF00072">
    <property type="entry name" value="Response_reg"/>
    <property type="match status" value="1"/>
</dbReference>
<dbReference type="InterPro" id="IPR001789">
    <property type="entry name" value="Sig_transdc_resp-reg_receiver"/>
</dbReference>
<dbReference type="InterPro" id="IPR003594">
    <property type="entry name" value="HATPase_dom"/>
</dbReference>
<dbReference type="InterPro" id="IPR036890">
    <property type="entry name" value="HATPase_C_sf"/>
</dbReference>
<evidence type="ECO:0000256" key="1">
    <source>
        <dbReference type="ARBA" id="ARBA00022553"/>
    </source>
</evidence>
<dbReference type="GO" id="GO:0000155">
    <property type="term" value="F:phosphorelay sensor kinase activity"/>
    <property type="evidence" value="ECO:0007669"/>
    <property type="project" value="InterPro"/>
</dbReference>
<organism evidence="5">
    <name type="scientific">hydrothermal vent metagenome</name>
    <dbReference type="NCBI Taxonomy" id="652676"/>
    <lineage>
        <taxon>unclassified sequences</taxon>
        <taxon>metagenomes</taxon>
        <taxon>ecological metagenomes</taxon>
    </lineage>
</organism>
<proteinExistence type="predicted"/>
<feature type="coiled-coil region" evidence="2">
    <location>
        <begin position="180"/>
        <end position="207"/>
    </location>
</feature>
<evidence type="ECO:0000259" key="3">
    <source>
        <dbReference type="PROSITE" id="PS50109"/>
    </source>
</evidence>
<gene>
    <name evidence="5" type="ORF">MNB_SV-9-906</name>
</gene>
<name>A0A1W1C9V4_9ZZZZ</name>
<dbReference type="PANTHER" id="PTHR43719:SF28">
    <property type="entry name" value="PEROXIDE STRESS-ACTIVATED HISTIDINE KINASE MAK1-RELATED"/>
    <property type="match status" value="1"/>
</dbReference>
<dbReference type="Gene3D" id="1.10.287.130">
    <property type="match status" value="1"/>
</dbReference>
<dbReference type="AlphaFoldDB" id="A0A1W1C9V4"/>
<dbReference type="SUPFAM" id="SSF55874">
    <property type="entry name" value="ATPase domain of HSP90 chaperone/DNA topoisomerase II/histidine kinase"/>
    <property type="match status" value="1"/>
</dbReference>
<evidence type="ECO:0000313" key="5">
    <source>
        <dbReference type="EMBL" id="SFV62502.1"/>
    </source>
</evidence>
<feature type="domain" description="Histidine kinase" evidence="3">
    <location>
        <begin position="217"/>
        <end position="436"/>
    </location>
</feature>
<dbReference type="InterPro" id="IPR036097">
    <property type="entry name" value="HisK_dim/P_sf"/>
</dbReference>
<protein>
    <submittedName>
        <fullName evidence="5">Sensory transduction protein kinase</fullName>
    </submittedName>
</protein>
<evidence type="ECO:0000259" key="4">
    <source>
        <dbReference type="PROSITE" id="PS50110"/>
    </source>
</evidence>
<dbReference type="InterPro" id="IPR011006">
    <property type="entry name" value="CheY-like_superfamily"/>
</dbReference>
<dbReference type="PROSITE" id="PS50110">
    <property type="entry name" value="RESPONSE_REGULATORY"/>
    <property type="match status" value="1"/>
</dbReference>
<dbReference type="Pfam" id="PF00512">
    <property type="entry name" value="HisKA"/>
    <property type="match status" value="1"/>
</dbReference>
<dbReference type="SMART" id="SM00448">
    <property type="entry name" value="REC"/>
    <property type="match status" value="1"/>
</dbReference>
<dbReference type="CDD" id="cd17546">
    <property type="entry name" value="REC_hyHK_CKI1_RcsC-like"/>
    <property type="match status" value="1"/>
</dbReference>
<keyword evidence="5" id="KW-0808">Transferase</keyword>
<dbReference type="Gene3D" id="3.40.50.2300">
    <property type="match status" value="1"/>
</dbReference>
<dbReference type="SUPFAM" id="SSF55781">
    <property type="entry name" value="GAF domain-like"/>
    <property type="match status" value="1"/>
</dbReference>
<dbReference type="Pfam" id="PF02518">
    <property type="entry name" value="HATPase_c"/>
    <property type="match status" value="1"/>
</dbReference>
<evidence type="ECO:0000256" key="2">
    <source>
        <dbReference type="SAM" id="Coils"/>
    </source>
</evidence>
<dbReference type="SMART" id="SM00387">
    <property type="entry name" value="HATPase_c"/>
    <property type="match status" value="1"/>
</dbReference>
<dbReference type="InterPro" id="IPR050956">
    <property type="entry name" value="2C_system_His_kinase"/>
</dbReference>
<dbReference type="PANTHER" id="PTHR43719">
    <property type="entry name" value="TWO-COMPONENT HISTIDINE KINASE"/>
    <property type="match status" value="1"/>
</dbReference>
<dbReference type="InterPro" id="IPR005467">
    <property type="entry name" value="His_kinase_dom"/>
</dbReference>
<feature type="domain" description="Response regulatory" evidence="4">
    <location>
        <begin position="576"/>
        <end position="700"/>
    </location>
</feature>
<dbReference type="EMBL" id="FPHG01000054">
    <property type="protein sequence ID" value="SFV62502.1"/>
    <property type="molecule type" value="Genomic_DNA"/>
</dbReference>
<dbReference type="Gene3D" id="3.30.450.40">
    <property type="match status" value="1"/>
</dbReference>
<keyword evidence="5" id="KW-0418">Kinase</keyword>
<accession>A0A1W1C9V4</accession>
<keyword evidence="2" id="KW-0175">Coiled coil</keyword>
<keyword evidence="1" id="KW-0597">Phosphoprotein</keyword>
<dbReference type="Gene3D" id="3.30.565.10">
    <property type="entry name" value="Histidine kinase-like ATPase, C-terminal domain"/>
    <property type="match status" value="1"/>
</dbReference>
<dbReference type="CDD" id="cd16922">
    <property type="entry name" value="HATPase_EvgS-ArcB-TorS-like"/>
    <property type="match status" value="1"/>
</dbReference>
<dbReference type="PRINTS" id="PR00344">
    <property type="entry name" value="BCTRLSENSOR"/>
</dbReference>